<feature type="compositionally biased region" description="Polar residues" evidence="1">
    <location>
        <begin position="714"/>
        <end position="731"/>
    </location>
</feature>
<feature type="signal peptide" evidence="2">
    <location>
        <begin position="1"/>
        <end position="23"/>
    </location>
</feature>
<dbReference type="AlphaFoldDB" id="A0A507DKS0"/>
<evidence type="ECO:0000256" key="2">
    <source>
        <dbReference type="SAM" id="SignalP"/>
    </source>
</evidence>
<dbReference type="VEuPathDB" id="FungiDB:SeMB42_g01565"/>
<gene>
    <name evidence="3" type="ORF">SeMB42_g01565</name>
</gene>
<proteinExistence type="predicted"/>
<evidence type="ECO:0000256" key="1">
    <source>
        <dbReference type="SAM" id="MobiDB-lite"/>
    </source>
</evidence>
<accession>A0A507DKS0</accession>
<name>A0A507DKS0_9FUNG</name>
<evidence type="ECO:0000313" key="3">
    <source>
        <dbReference type="EMBL" id="TPX52223.1"/>
    </source>
</evidence>
<organism evidence="3 4">
    <name type="scientific">Synchytrium endobioticum</name>
    <dbReference type="NCBI Taxonomy" id="286115"/>
    <lineage>
        <taxon>Eukaryota</taxon>
        <taxon>Fungi</taxon>
        <taxon>Fungi incertae sedis</taxon>
        <taxon>Chytridiomycota</taxon>
        <taxon>Chytridiomycota incertae sedis</taxon>
        <taxon>Chytridiomycetes</taxon>
        <taxon>Synchytriales</taxon>
        <taxon>Synchytriaceae</taxon>
        <taxon>Synchytrium</taxon>
    </lineage>
</organism>
<feature type="compositionally biased region" description="Polar residues" evidence="1">
    <location>
        <begin position="741"/>
        <end position="752"/>
    </location>
</feature>
<comment type="caution">
    <text evidence="3">The sequence shown here is derived from an EMBL/GenBank/DDBJ whole genome shotgun (WGS) entry which is preliminary data.</text>
</comment>
<dbReference type="Proteomes" id="UP000317494">
    <property type="component" value="Unassembled WGS sequence"/>
</dbReference>
<evidence type="ECO:0000313" key="4">
    <source>
        <dbReference type="Proteomes" id="UP000317494"/>
    </source>
</evidence>
<keyword evidence="2" id="KW-0732">Signal</keyword>
<dbReference type="EMBL" id="QEAN01000041">
    <property type="protein sequence ID" value="TPX52223.1"/>
    <property type="molecule type" value="Genomic_DNA"/>
</dbReference>
<reference evidence="3 4" key="1">
    <citation type="journal article" date="2019" name="Sci. Rep.">
        <title>Comparative genomics of chytrid fungi reveal insights into the obligate biotrophic and pathogenic lifestyle of Synchytrium endobioticum.</title>
        <authorList>
            <person name="van de Vossenberg B.T.L.H."/>
            <person name="Warris S."/>
            <person name="Nguyen H.D.T."/>
            <person name="van Gent-Pelzer M.P.E."/>
            <person name="Joly D.L."/>
            <person name="van de Geest H.C."/>
            <person name="Bonants P.J.M."/>
            <person name="Smith D.S."/>
            <person name="Levesque C.A."/>
            <person name="van der Lee T.A.J."/>
        </authorList>
    </citation>
    <scope>NUCLEOTIDE SEQUENCE [LARGE SCALE GENOMIC DNA]</scope>
    <source>
        <strain evidence="3 4">MB42</strain>
    </source>
</reference>
<feature type="region of interest" description="Disordered" evidence="1">
    <location>
        <begin position="714"/>
        <end position="762"/>
    </location>
</feature>
<sequence length="762" mass="83191">MRSRHIAVVALSLVFLFALAAVAYPVANDGVETGLTGTADADNGASSPASGRFHDIAGAYVKTSVAQVASKIKQAWADSRNSLAAWFSGFKNSLGSSWQSAKAKISRAFTAAKDFLASIWTWFKPNAPDSEPLTADDGPRSINADGSELGMYASIVHQLSQLPRGTLPEMDDKDISLPLKTVIAVMYTGFSRPVVGRQLRMAAAQMQARSAEPGSTHFESNIMSEYRDMLQTLLVLYARLDDDKSLGATLMSLAETLPPVKLSTDFHIRVEPAATDTGASGSRQITVESATKSNGHDIADGLDSFIRNPPFAKDEVRLLDTRWQRIVANSHLSGNELVPFKSDLLLHWKVAPFLMLEDVVALLTKLANSKAVEEIVDIVAQNAAKYAREHIPWWKLGWFVGWYRQVVIKRAVNDLKRILMELPTFIHSNKDDIATILDKWGQGTLSANDETVEVVALKLLDRFKIPRKFTLFALFLQSNAREHVIDKKEIFRDLVAASGVAPIMKILSKEMLVVQSTAEERIDLLEAVPTTRRREVTKKESLFVTVASTIQVARGSNGFRLLFDENVQGLAGSESQESSQFDKGESFVKGISYQPRVSTDSISDARDVESASRDDTRVVIARVLESTLVKSLADVVTGIKDLYVKMVNDEQFPYLSEEGLAKSWTDTLSKEQDNMDHDDDATRLLQLSGSTSTSLAQAAVYGLSSDRWALSQSGSLETRGSQGDGTSSSIPSLGRGGSGYQIASGSSSNVDSTRGALSPRLQ</sequence>
<protein>
    <submittedName>
        <fullName evidence="3">Uncharacterized protein</fullName>
    </submittedName>
</protein>
<keyword evidence="4" id="KW-1185">Reference proteome</keyword>
<feature type="chain" id="PRO_5021477974" evidence="2">
    <location>
        <begin position="24"/>
        <end position="762"/>
    </location>
</feature>